<dbReference type="AlphaFoldDB" id="A0A0B7BWM6"/>
<feature type="compositionally biased region" description="Acidic residues" evidence="1">
    <location>
        <begin position="1"/>
        <end position="20"/>
    </location>
</feature>
<gene>
    <name evidence="2" type="primary">ORF215451</name>
</gene>
<reference evidence="2" key="1">
    <citation type="submission" date="2014-12" db="EMBL/GenBank/DDBJ databases">
        <title>Insight into the proteome of Arion vulgaris.</title>
        <authorList>
            <person name="Aradska J."/>
            <person name="Bulat T."/>
            <person name="Smidak R."/>
            <person name="Sarate P."/>
            <person name="Gangsoo J."/>
            <person name="Sialana F."/>
            <person name="Bilban M."/>
            <person name="Lubec G."/>
        </authorList>
    </citation>
    <scope>NUCLEOTIDE SEQUENCE</scope>
    <source>
        <tissue evidence="2">Skin</tissue>
    </source>
</reference>
<name>A0A0B7BWM6_9EUPU</name>
<feature type="region of interest" description="Disordered" evidence="1">
    <location>
        <begin position="1"/>
        <end position="82"/>
    </location>
</feature>
<feature type="non-terminal residue" evidence="2">
    <location>
        <position position="1"/>
    </location>
</feature>
<evidence type="ECO:0000313" key="2">
    <source>
        <dbReference type="EMBL" id="CEK97327.1"/>
    </source>
</evidence>
<feature type="region of interest" description="Disordered" evidence="1">
    <location>
        <begin position="95"/>
        <end position="118"/>
    </location>
</feature>
<proteinExistence type="predicted"/>
<feature type="compositionally biased region" description="Acidic residues" evidence="1">
    <location>
        <begin position="53"/>
        <end position="68"/>
    </location>
</feature>
<dbReference type="EMBL" id="HACG01050462">
    <property type="protein sequence ID" value="CEK97327.1"/>
    <property type="molecule type" value="Transcribed_RNA"/>
</dbReference>
<evidence type="ECO:0000256" key="1">
    <source>
        <dbReference type="SAM" id="MobiDB-lite"/>
    </source>
</evidence>
<protein>
    <submittedName>
        <fullName evidence="2">Uncharacterized protein</fullName>
    </submittedName>
</protein>
<feature type="non-terminal residue" evidence="2">
    <location>
        <position position="118"/>
    </location>
</feature>
<organism evidence="2">
    <name type="scientific">Arion vulgaris</name>
    <dbReference type="NCBI Taxonomy" id="1028688"/>
    <lineage>
        <taxon>Eukaryota</taxon>
        <taxon>Metazoa</taxon>
        <taxon>Spiralia</taxon>
        <taxon>Lophotrochozoa</taxon>
        <taxon>Mollusca</taxon>
        <taxon>Gastropoda</taxon>
        <taxon>Heterobranchia</taxon>
        <taxon>Euthyneura</taxon>
        <taxon>Panpulmonata</taxon>
        <taxon>Eupulmonata</taxon>
        <taxon>Stylommatophora</taxon>
        <taxon>Helicina</taxon>
        <taxon>Arionoidea</taxon>
        <taxon>Arionidae</taxon>
        <taxon>Arion</taxon>
    </lineage>
</organism>
<sequence>ESDGEDNDLQDNDARDEDNEHDGPESDQQSEGVFEVEGYNIDANSQTGLFGNGEDDSDEVDVEDDREDDTGFRADSSGEDGEDIFALNHSFESDKMLENFADSPDNNGADDGGLDNDA</sequence>
<accession>A0A0B7BWM6</accession>